<keyword evidence="3" id="KW-0812">Transmembrane</keyword>
<dbReference type="AlphaFoldDB" id="A0A0A0C2S6"/>
<organism evidence="4 5">
    <name type="scientific">Cellulomonas bogoriensis 69B4 = DSM 16987</name>
    <dbReference type="NCBI Taxonomy" id="1386082"/>
    <lineage>
        <taxon>Bacteria</taxon>
        <taxon>Bacillati</taxon>
        <taxon>Actinomycetota</taxon>
        <taxon>Actinomycetes</taxon>
        <taxon>Micrococcales</taxon>
        <taxon>Cellulomonadaceae</taxon>
        <taxon>Cellulomonas</taxon>
    </lineage>
</organism>
<keyword evidence="1" id="KW-0175">Coiled coil</keyword>
<evidence type="ECO:0000256" key="1">
    <source>
        <dbReference type="SAM" id="Coils"/>
    </source>
</evidence>
<evidence type="ECO:0000256" key="2">
    <source>
        <dbReference type="SAM" id="MobiDB-lite"/>
    </source>
</evidence>
<feature type="region of interest" description="Disordered" evidence="2">
    <location>
        <begin position="114"/>
        <end position="161"/>
    </location>
</feature>
<feature type="compositionally biased region" description="Low complexity" evidence="2">
    <location>
        <begin position="116"/>
        <end position="127"/>
    </location>
</feature>
<dbReference type="Pfam" id="PF04350">
    <property type="entry name" value="PilO"/>
    <property type="match status" value="1"/>
</dbReference>
<keyword evidence="5" id="KW-1185">Reference proteome</keyword>
<accession>A0A0A0C2S6</accession>
<evidence type="ECO:0000313" key="4">
    <source>
        <dbReference type="EMBL" id="KGM14267.1"/>
    </source>
</evidence>
<sequence length="257" mass="26642">MSATKPGPWIAGAVVGAVLVLVLAWFVGIGPQLQRAGTALEEIESTRQQNDIQAQRLATLRQQFEDLDLYRAELAAIQEQIPLDDGVPDLLRELDDAADGAGVTVLNVTPGRPEEFFAATPPEAAPAEPEPEGAEGDEATEPEPGATGPAPEQAPPSGGVQGFVAIPVQITVVGTYDDTVSFVDSVQEGLTRLFVVTGLTVTGQEEAEASGGRPATEHGDAETIIDGFVYVLQSTPGGEVAEGDGESAPSEDETIAS</sequence>
<evidence type="ECO:0000256" key="3">
    <source>
        <dbReference type="SAM" id="Phobius"/>
    </source>
</evidence>
<evidence type="ECO:0000313" key="5">
    <source>
        <dbReference type="Proteomes" id="UP000054314"/>
    </source>
</evidence>
<reference evidence="4 5" key="1">
    <citation type="submission" date="2013-08" db="EMBL/GenBank/DDBJ databases">
        <title>Genome sequencing of Cellulomonas bogoriensis 69B4.</title>
        <authorList>
            <person name="Chen F."/>
            <person name="Li Y."/>
            <person name="Wang G."/>
        </authorList>
    </citation>
    <scope>NUCLEOTIDE SEQUENCE [LARGE SCALE GENOMIC DNA]</scope>
    <source>
        <strain evidence="4 5">69B4</strain>
    </source>
</reference>
<name>A0A0A0C2S6_9CELL</name>
<dbReference type="InterPro" id="IPR014717">
    <property type="entry name" value="Transl_elong_EF1B/ribsomal_bS6"/>
</dbReference>
<feature type="transmembrane region" description="Helical" evidence="3">
    <location>
        <begin position="6"/>
        <end position="27"/>
    </location>
</feature>
<feature type="coiled-coil region" evidence="1">
    <location>
        <begin position="43"/>
        <end position="80"/>
    </location>
</feature>
<feature type="region of interest" description="Disordered" evidence="2">
    <location>
        <begin position="236"/>
        <end position="257"/>
    </location>
</feature>
<feature type="compositionally biased region" description="Acidic residues" evidence="2">
    <location>
        <begin position="129"/>
        <end position="141"/>
    </location>
</feature>
<dbReference type="Proteomes" id="UP000054314">
    <property type="component" value="Unassembled WGS sequence"/>
</dbReference>
<dbReference type="GO" id="GO:0043107">
    <property type="term" value="P:type IV pilus-dependent motility"/>
    <property type="evidence" value="ECO:0007669"/>
    <property type="project" value="InterPro"/>
</dbReference>
<proteinExistence type="predicted"/>
<protein>
    <recommendedName>
        <fullName evidence="6">Pilus assembly protein PilO</fullName>
    </recommendedName>
</protein>
<dbReference type="GO" id="GO:0043683">
    <property type="term" value="P:type IV pilus assembly"/>
    <property type="evidence" value="ECO:0007669"/>
    <property type="project" value="InterPro"/>
</dbReference>
<comment type="caution">
    <text evidence="4">The sequence shown here is derived from an EMBL/GenBank/DDBJ whole genome shotgun (WGS) entry which is preliminary data.</text>
</comment>
<feature type="compositionally biased region" description="Low complexity" evidence="2">
    <location>
        <begin position="142"/>
        <end position="151"/>
    </location>
</feature>
<dbReference type="RefSeq" id="WP_035057007.1">
    <property type="nucleotide sequence ID" value="NZ_AXCZ01000008.1"/>
</dbReference>
<dbReference type="OrthoDB" id="4823950at2"/>
<keyword evidence="3" id="KW-1133">Transmembrane helix</keyword>
<dbReference type="EMBL" id="AXCZ01000008">
    <property type="protein sequence ID" value="KGM14267.1"/>
    <property type="molecule type" value="Genomic_DNA"/>
</dbReference>
<keyword evidence="3" id="KW-0472">Membrane</keyword>
<dbReference type="Gene3D" id="3.30.70.60">
    <property type="match status" value="1"/>
</dbReference>
<evidence type="ECO:0008006" key="6">
    <source>
        <dbReference type="Google" id="ProtNLM"/>
    </source>
</evidence>
<feature type="compositionally biased region" description="Acidic residues" evidence="2">
    <location>
        <begin position="241"/>
        <end position="257"/>
    </location>
</feature>
<gene>
    <name evidence="4" type="ORF">N869_00720</name>
</gene>
<dbReference type="InterPro" id="IPR007445">
    <property type="entry name" value="PilO"/>
</dbReference>